<evidence type="ECO:0000313" key="2">
    <source>
        <dbReference type="Proteomes" id="UP000008530"/>
    </source>
</evidence>
<keyword evidence="2" id="KW-1185">Reference proteome</keyword>
<dbReference type="EMBL" id="GU070616">
    <property type="protein sequence ID" value="ADP02637.1"/>
    <property type="molecule type" value="Genomic_DNA"/>
</dbReference>
<dbReference type="Proteomes" id="UP000008530">
    <property type="component" value="Segment"/>
</dbReference>
<accession>G3BMA7</accession>
<reference evidence="1 2" key="1">
    <citation type="journal article" date="2011" name="J. Virol.">
        <title>Genomic and proteomic characterization of the broad host range Salmonella phage PVP-SE1 - The creation of a new phage genus.</title>
        <authorList>
            <person name="Santos S.B."/>
            <person name="Kropinski A.M."/>
            <person name="Ceyssens P.J."/>
            <person name="Ackermann H.W."/>
            <person name="Villegas A."/>
            <person name="Lavigne R."/>
            <person name="Krylov V.N."/>
            <person name="Carvalho C.M."/>
            <person name="Ferreira E.C."/>
            <person name="Azeredo J."/>
        </authorList>
    </citation>
    <scope>NUCLEOTIDE SEQUENCE [LARGE SCALE GENOMIC DNA]</scope>
    <source>
        <strain evidence="1">PVP-SE1</strain>
    </source>
</reference>
<protein>
    <submittedName>
        <fullName evidence="1">Uncharacterized protein 241</fullName>
    </submittedName>
</protein>
<dbReference type="RefSeq" id="YP_004894048.1">
    <property type="nucleotide sequence ID" value="NC_016071.1"/>
</dbReference>
<dbReference type="GeneID" id="11258222"/>
<dbReference type="OrthoDB" id="29176at10239"/>
<proteinExistence type="predicted"/>
<evidence type="ECO:0000313" key="1">
    <source>
        <dbReference type="EMBL" id="ADP02637.1"/>
    </source>
</evidence>
<organism evidence="1 2">
    <name type="scientific">Salmonella phage PVPSE1</name>
    <dbReference type="NCBI Taxonomy" id="889338"/>
    <lineage>
        <taxon>Viruses</taxon>
        <taxon>Duplodnaviria</taxon>
        <taxon>Heunggongvirae</taxon>
        <taxon>Uroviricota</taxon>
        <taxon>Caudoviricetes</taxon>
        <taxon>Vequintavirinae</taxon>
        <taxon>Seunavirus</taxon>
        <taxon>Seunavirus PVPSE1</taxon>
    </lineage>
</organism>
<name>G3BMA7_9CAUD</name>
<sequence length="58" mass="6582">MEKPKPKFEVGQKVKDLLSGRILSITSRCYFSGWVYSFDSVGMYLYPEEDLEAVNGTA</sequence>
<gene>
    <name evidence="1" type="primary">241</name>
</gene>
<dbReference type="KEGG" id="vg:11258222"/>